<proteinExistence type="predicted"/>
<feature type="transmembrane region" description="Helical" evidence="1">
    <location>
        <begin position="45"/>
        <end position="64"/>
    </location>
</feature>
<keyword evidence="1" id="KW-0812">Transmembrane</keyword>
<evidence type="ECO:0000256" key="1">
    <source>
        <dbReference type="SAM" id="Phobius"/>
    </source>
</evidence>
<keyword evidence="1" id="KW-1133">Transmembrane helix</keyword>
<reference evidence="2 3" key="1">
    <citation type="submission" date="2016-10" db="EMBL/GenBank/DDBJ databases">
        <authorList>
            <person name="de Groot N.N."/>
        </authorList>
    </citation>
    <scope>NUCLEOTIDE SEQUENCE [LARGE SCALE GENOMIC DNA]</scope>
    <source>
        <strain evidence="2 3">DSM 26915</strain>
    </source>
</reference>
<gene>
    <name evidence="2" type="ORF">SAMN04488045_2570</name>
</gene>
<dbReference type="AlphaFoldDB" id="A0A1H5ZPA7"/>
<evidence type="ECO:0000313" key="2">
    <source>
        <dbReference type="EMBL" id="SEG38383.1"/>
    </source>
</evidence>
<accession>A0A1H5ZPA7</accession>
<dbReference type="Proteomes" id="UP000236752">
    <property type="component" value="Unassembled WGS sequence"/>
</dbReference>
<feature type="transmembrane region" description="Helical" evidence="1">
    <location>
        <begin position="134"/>
        <end position="159"/>
    </location>
</feature>
<protein>
    <submittedName>
        <fullName evidence="2">Uncharacterized protein</fullName>
    </submittedName>
</protein>
<evidence type="ECO:0000313" key="3">
    <source>
        <dbReference type="Proteomes" id="UP000236752"/>
    </source>
</evidence>
<organism evidence="2 3">
    <name type="scientific">Thalassococcus halodurans</name>
    <dbReference type="NCBI Taxonomy" id="373675"/>
    <lineage>
        <taxon>Bacteria</taxon>
        <taxon>Pseudomonadati</taxon>
        <taxon>Pseudomonadota</taxon>
        <taxon>Alphaproteobacteria</taxon>
        <taxon>Rhodobacterales</taxon>
        <taxon>Roseobacteraceae</taxon>
        <taxon>Thalassococcus</taxon>
    </lineage>
</organism>
<keyword evidence="1" id="KW-0472">Membrane</keyword>
<dbReference type="EMBL" id="FNUZ01000004">
    <property type="protein sequence ID" value="SEG38383.1"/>
    <property type="molecule type" value="Genomic_DNA"/>
</dbReference>
<name>A0A1H5ZPA7_9RHOB</name>
<dbReference type="RefSeq" id="WP_146064540.1">
    <property type="nucleotide sequence ID" value="NZ_FNUZ01000004.1"/>
</dbReference>
<feature type="transmembrane region" description="Helical" evidence="1">
    <location>
        <begin position="76"/>
        <end position="100"/>
    </location>
</feature>
<keyword evidence="3" id="KW-1185">Reference proteome</keyword>
<sequence>MTDKETNTNKVEKDYVRMFHDMQIAHFRDQSRDAVESANFAIRNLFLLNGGAIVALLAFVSSLFAELSTNGILNEVIFAIKFFAYGLIASCLTSFCSYLTNFSHASASSSTTLSLDYPFVEKTTSHAGWTRTGFVFHGLAILFAISSLSLFIVGIFTAANSMV</sequence>